<organism evidence="12 13">
    <name type="scientific">Phyllosticta paracitricarpa</name>
    <dbReference type="NCBI Taxonomy" id="2016321"/>
    <lineage>
        <taxon>Eukaryota</taxon>
        <taxon>Fungi</taxon>
        <taxon>Dikarya</taxon>
        <taxon>Ascomycota</taxon>
        <taxon>Pezizomycotina</taxon>
        <taxon>Dothideomycetes</taxon>
        <taxon>Dothideomycetes incertae sedis</taxon>
        <taxon>Botryosphaeriales</taxon>
        <taxon>Phyllostictaceae</taxon>
        <taxon>Phyllosticta</taxon>
    </lineage>
</organism>
<evidence type="ECO:0000259" key="11">
    <source>
        <dbReference type="PROSITE" id="PS51747"/>
    </source>
</evidence>
<reference evidence="12 13" key="1">
    <citation type="submission" date="2024-04" db="EMBL/GenBank/DDBJ databases">
        <title>Phyllosticta paracitricarpa is synonymous to the EU quarantine fungus P. citricarpa based on phylogenomic analyses.</title>
        <authorList>
            <consortium name="Lawrence Berkeley National Laboratory"/>
            <person name="Van ingen-buijs V.A."/>
            <person name="Van westerhoven A.C."/>
            <person name="Haridas S."/>
            <person name="Skiadas P."/>
            <person name="Martin F."/>
            <person name="Groenewald J.Z."/>
            <person name="Crous P.W."/>
            <person name="Seidl M.F."/>
        </authorList>
    </citation>
    <scope>NUCLEOTIDE SEQUENCE [LARGE SCALE GENOMIC DNA]</scope>
    <source>
        <strain evidence="12 13">CBS 141358</strain>
    </source>
</reference>
<evidence type="ECO:0000256" key="10">
    <source>
        <dbReference type="RuleBase" id="RU364006"/>
    </source>
</evidence>
<dbReference type="InterPro" id="IPR006262">
    <property type="entry name" value="Cyt_deam_tetra"/>
</dbReference>
<dbReference type="InterPro" id="IPR002125">
    <property type="entry name" value="CMP_dCMP_dom"/>
</dbReference>
<dbReference type="InterPro" id="IPR016193">
    <property type="entry name" value="Cytidine_deaminase-like"/>
</dbReference>
<comment type="function">
    <text evidence="2 10">This enzyme scavenges exogenous and endogenous cytidine and 2'-deoxycytidine for UMP synthesis.</text>
</comment>
<dbReference type="InterPro" id="IPR016192">
    <property type="entry name" value="APOBEC/CMP_deaminase_Zn-bd"/>
</dbReference>
<evidence type="ECO:0000256" key="2">
    <source>
        <dbReference type="ARBA" id="ARBA00003949"/>
    </source>
</evidence>
<evidence type="ECO:0000256" key="5">
    <source>
        <dbReference type="ARBA" id="ARBA00022723"/>
    </source>
</evidence>
<evidence type="ECO:0000256" key="7">
    <source>
        <dbReference type="ARBA" id="ARBA00022833"/>
    </source>
</evidence>
<dbReference type="CDD" id="cd01283">
    <property type="entry name" value="cytidine_deaminase"/>
    <property type="match status" value="1"/>
</dbReference>
<comment type="cofactor">
    <cofactor evidence="1 10">
        <name>Zn(2+)</name>
        <dbReference type="ChEBI" id="CHEBI:29105"/>
    </cofactor>
</comment>
<comment type="catalytic activity">
    <reaction evidence="10">
        <text>2'-deoxycytidine + H2O + H(+) = 2'-deoxyuridine + NH4(+)</text>
        <dbReference type="Rhea" id="RHEA:13433"/>
        <dbReference type="ChEBI" id="CHEBI:15377"/>
        <dbReference type="ChEBI" id="CHEBI:15378"/>
        <dbReference type="ChEBI" id="CHEBI:15698"/>
        <dbReference type="ChEBI" id="CHEBI:16450"/>
        <dbReference type="ChEBI" id="CHEBI:28938"/>
        <dbReference type="EC" id="3.5.4.5"/>
    </reaction>
</comment>
<dbReference type="SUPFAM" id="SSF53927">
    <property type="entry name" value="Cytidine deaminase-like"/>
    <property type="match status" value="1"/>
</dbReference>
<evidence type="ECO:0000256" key="8">
    <source>
        <dbReference type="ARBA" id="ARBA00032005"/>
    </source>
</evidence>
<dbReference type="Proteomes" id="UP001367316">
    <property type="component" value="Unassembled WGS sequence"/>
</dbReference>
<evidence type="ECO:0000256" key="9">
    <source>
        <dbReference type="ARBA" id="ARBA00049558"/>
    </source>
</evidence>
<evidence type="ECO:0000313" key="13">
    <source>
        <dbReference type="Proteomes" id="UP001367316"/>
    </source>
</evidence>
<dbReference type="EMBL" id="JBBPBF010000009">
    <property type="protein sequence ID" value="KAK7612600.1"/>
    <property type="molecule type" value="Genomic_DNA"/>
</dbReference>
<sequence length="179" mass="19412">SSLLPFSPLRMPVEELNLDQYRVTAQELQALSAKCLEARERAYCPYSQFRVGAALLLRPHSASTTATAEPTIVIGANVENASYPVGTCAERVAVGTAVVQGYTRGDIRAVGVATDIEGYCSPCGMCRQFLREFLDLDTPIFMHNKDGNFQVKTMGELLPMSFGPDVLPPPEELLASRAG</sequence>
<evidence type="ECO:0000256" key="3">
    <source>
        <dbReference type="ARBA" id="ARBA00006576"/>
    </source>
</evidence>
<keyword evidence="5 10" id="KW-0479">Metal-binding</keyword>
<comment type="catalytic activity">
    <reaction evidence="9 10">
        <text>cytidine + H2O + H(+) = uridine + NH4(+)</text>
        <dbReference type="Rhea" id="RHEA:16069"/>
        <dbReference type="ChEBI" id="CHEBI:15377"/>
        <dbReference type="ChEBI" id="CHEBI:15378"/>
        <dbReference type="ChEBI" id="CHEBI:16704"/>
        <dbReference type="ChEBI" id="CHEBI:17562"/>
        <dbReference type="ChEBI" id="CHEBI:28938"/>
        <dbReference type="EC" id="3.5.4.5"/>
    </reaction>
</comment>
<keyword evidence="6 10" id="KW-0378">Hydrolase</keyword>
<dbReference type="InterPro" id="IPR050202">
    <property type="entry name" value="Cyt/Deoxycyt_deaminase"/>
</dbReference>
<name>A0ABR1NBM4_9PEZI</name>
<dbReference type="NCBIfam" id="TIGR01354">
    <property type="entry name" value="cyt_deam_tetra"/>
    <property type="match status" value="1"/>
</dbReference>
<dbReference type="PANTHER" id="PTHR11644:SF2">
    <property type="entry name" value="CYTIDINE DEAMINASE"/>
    <property type="match status" value="1"/>
</dbReference>
<dbReference type="PROSITE" id="PS51747">
    <property type="entry name" value="CYT_DCMP_DEAMINASES_2"/>
    <property type="match status" value="1"/>
</dbReference>
<dbReference type="NCBIfam" id="NF004064">
    <property type="entry name" value="PRK05578.1"/>
    <property type="match status" value="1"/>
</dbReference>
<dbReference type="Pfam" id="PF00383">
    <property type="entry name" value="dCMP_cyt_deam_1"/>
    <property type="match status" value="1"/>
</dbReference>
<feature type="non-terminal residue" evidence="12">
    <location>
        <position position="1"/>
    </location>
</feature>
<comment type="caution">
    <text evidence="12">The sequence shown here is derived from an EMBL/GenBank/DDBJ whole genome shotgun (WGS) entry which is preliminary data.</text>
</comment>
<dbReference type="Gene3D" id="3.40.140.10">
    <property type="entry name" value="Cytidine Deaminase, domain 2"/>
    <property type="match status" value="1"/>
</dbReference>
<feature type="domain" description="CMP/dCMP-type deaminase" evidence="11">
    <location>
        <begin position="26"/>
        <end position="165"/>
    </location>
</feature>
<dbReference type="EC" id="3.5.4.5" evidence="4 10"/>
<evidence type="ECO:0000313" key="12">
    <source>
        <dbReference type="EMBL" id="KAK7612600.1"/>
    </source>
</evidence>
<comment type="similarity">
    <text evidence="3 10">Belongs to the cytidine and deoxycytidylate deaminase family.</text>
</comment>
<protein>
    <recommendedName>
        <fullName evidence="4 10">Cytidine deaminase</fullName>
        <ecNumber evidence="4 10">3.5.4.5</ecNumber>
    </recommendedName>
    <alternativeName>
        <fullName evidence="8 10">Cytidine aminohydrolase</fullName>
    </alternativeName>
</protein>
<gene>
    <name evidence="12" type="ORF">JOL62DRAFT_498583</name>
</gene>
<evidence type="ECO:0000256" key="6">
    <source>
        <dbReference type="ARBA" id="ARBA00022801"/>
    </source>
</evidence>
<evidence type="ECO:0000256" key="4">
    <source>
        <dbReference type="ARBA" id="ARBA00012783"/>
    </source>
</evidence>
<keyword evidence="13" id="KW-1185">Reference proteome</keyword>
<keyword evidence="7 10" id="KW-0862">Zinc</keyword>
<accession>A0ABR1NBM4</accession>
<dbReference type="PANTHER" id="PTHR11644">
    <property type="entry name" value="CYTIDINE DEAMINASE"/>
    <property type="match status" value="1"/>
</dbReference>
<evidence type="ECO:0000256" key="1">
    <source>
        <dbReference type="ARBA" id="ARBA00001947"/>
    </source>
</evidence>
<proteinExistence type="inferred from homology"/>
<dbReference type="PROSITE" id="PS00903">
    <property type="entry name" value="CYT_DCMP_DEAMINASES_1"/>
    <property type="match status" value="1"/>
</dbReference>